<sequence>MLKDRISSTCLHLHSICESGMRTPFTNEDDKDLVQHVKAYAVKGRCVSWSAVADKIPRTDHSADTLRLPLQSLKRTYGMAYPVFLPRSSPPCTIDEVDHLIVDSDSVYQCTTHEDKDDHAKLVAAAIHAFVDPPELQQCSEGAETVHPPLLEAQAATKIVVDIHSTCNGATHKWLHVATWLHGGFSNAGVRHTKSYTLQTAGLYAFRLPIRRYAFLSTN</sequence>
<dbReference type="AlphaFoldDB" id="A0A8T1TLI7"/>
<gene>
    <name evidence="1" type="ORF">JG687_00018967</name>
</gene>
<name>A0A8T1TLI7_9STRA</name>
<evidence type="ECO:0000313" key="1">
    <source>
        <dbReference type="EMBL" id="KAG6942605.1"/>
    </source>
</evidence>
<accession>A0A8T1TLI7</accession>
<reference evidence="1" key="1">
    <citation type="submission" date="2021-01" db="EMBL/GenBank/DDBJ databases">
        <title>Phytophthora aleatoria, a newly-described species from Pinus radiata is distinct from Phytophthora cactorum isolates based on comparative genomics.</title>
        <authorList>
            <person name="Mcdougal R."/>
            <person name="Panda P."/>
            <person name="Williams N."/>
            <person name="Studholme D.J."/>
        </authorList>
    </citation>
    <scope>NUCLEOTIDE SEQUENCE</scope>
    <source>
        <strain evidence="1">NZFS 3830</strain>
    </source>
</reference>
<dbReference type="OrthoDB" id="127513at2759"/>
<evidence type="ECO:0000313" key="2">
    <source>
        <dbReference type="Proteomes" id="UP000688947"/>
    </source>
</evidence>
<protein>
    <submittedName>
        <fullName evidence="1">Uncharacterized protein</fullName>
    </submittedName>
</protein>
<proteinExistence type="predicted"/>
<comment type="caution">
    <text evidence="1">The sequence shown here is derived from an EMBL/GenBank/DDBJ whole genome shotgun (WGS) entry which is preliminary data.</text>
</comment>
<dbReference type="EMBL" id="JAENGZ010002903">
    <property type="protein sequence ID" value="KAG6942605.1"/>
    <property type="molecule type" value="Genomic_DNA"/>
</dbReference>
<dbReference type="Proteomes" id="UP000688947">
    <property type="component" value="Unassembled WGS sequence"/>
</dbReference>
<dbReference type="VEuPathDB" id="FungiDB:PC110_g23020"/>
<organism evidence="1 2">
    <name type="scientific">Phytophthora cactorum</name>
    <dbReference type="NCBI Taxonomy" id="29920"/>
    <lineage>
        <taxon>Eukaryota</taxon>
        <taxon>Sar</taxon>
        <taxon>Stramenopiles</taxon>
        <taxon>Oomycota</taxon>
        <taxon>Peronosporomycetes</taxon>
        <taxon>Peronosporales</taxon>
        <taxon>Peronosporaceae</taxon>
        <taxon>Phytophthora</taxon>
    </lineage>
</organism>